<evidence type="ECO:0000256" key="2">
    <source>
        <dbReference type="SAM" id="Phobius"/>
    </source>
</evidence>
<keyword evidence="2" id="KW-0812">Transmembrane</keyword>
<proteinExistence type="predicted"/>
<sequence>MPPRRPHQITHHLSLTFTTPPRSRPNSTNGYLQASPQRSNNLIHHLHPAHPLSPRIHLSPTLINAEKRLPRSRRNKSLVPTLDFILAVAGALAVVSFFVLAANIEILRRTASLPSLSLPLRSTPSPHPASGPSSSVAPPRYTHPPTIYEPTHHPGRTPTLRHPPQGYKPQYLTP</sequence>
<feature type="region of interest" description="Disordered" evidence="1">
    <location>
        <begin position="16"/>
        <end position="35"/>
    </location>
</feature>
<dbReference type="EMBL" id="WVTA01000013">
    <property type="protein sequence ID" value="KAK3202969.1"/>
    <property type="molecule type" value="Genomic_DNA"/>
</dbReference>
<accession>A0AAN6RDC9</accession>
<name>A0AAN6RDC9_9PLEO</name>
<dbReference type="AlphaFoldDB" id="A0AAN6RDC9"/>
<feature type="compositionally biased region" description="Low complexity" evidence="1">
    <location>
        <begin position="116"/>
        <end position="139"/>
    </location>
</feature>
<feature type="transmembrane region" description="Helical" evidence="2">
    <location>
        <begin position="78"/>
        <end position="102"/>
    </location>
</feature>
<keyword evidence="2" id="KW-1133">Transmembrane helix</keyword>
<gene>
    <name evidence="3" type="ORF">GRF29_154g1364256</name>
</gene>
<keyword evidence="4" id="KW-1185">Reference proteome</keyword>
<evidence type="ECO:0000256" key="1">
    <source>
        <dbReference type="SAM" id="MobiDB-lite"/>
    </source>
</evidence>
<evidence type="ECO:0000313" key="3">
    <source>
        <dbReference type="EMBL" id="KAK3202969.1"/>
    </source>
</evidence>
<evidence type="ECO:0000313" key="4">
    <source>
        <dbReference type="Proteomes" id="UP001280581"/>
    </source>
</evidence>
<reference evidence="3 4" key="1">
    <citation type="submission" date="2021-02" db="EMBL/GenBank/DDBJ databases">
        <title>Genome assembly of Pseudopithomyces chartarum.</title>
        <authorList>
            <person name="Jauregui R."/>
            <person name="Singh J."/>
            <person name="Voisey C."/>
        </authorList>
    </citation>
    <scope>NUCLEOTIDE SEQUENCE [LARGE SCALE GENOMIC DNA]</scope>
    <source>
        <strain evidence="3 4">AGR01</strain>
    </source>
</reference>
<protein>
    <submittedName>
        <fullName evidence="3">Uncharacterized protein</fullName>
    </submittedName>
</protein>
<organism evidence="3 4">
    <name type="scientific">Pseudopithomyces chartarum</name>
    <dbReference type="NCBI Taxonomy" id="1892770"/>
    <lineage>
        <taxon>Eukaryota</taxon>
        <taxon>Fungi</taxon>
        <taxon>Dikarya</taxon>
        <taxon>Ascomycota</taxon>
        <taxon>Pezizomycotina</taxon>
        <taxon>Dothideomycetes</taxon>
        <taxon>Pleosporomycetidae</taxon>
        <taxon>Pleosporales</taxon>
        <taxon>Massarineae</taxon>
        <taxon>Didymosphaeriaceae</taxon>
        <taxon>Pseudopithomyces</taxon>
    </lineage>
</organism>
<feature type="region of interest" description="Disordered" evidence="1">
    <location>
        <begin position="116"/>
        <end position="174"/>
    </location>
</feature>
<comment type="caution">
    <text evidence="3">The sequence shown here is derived from an EMBL/GenBank/DDBJ whole genome shotgun (WGS) entry which is preliminary data.</text>
</comment>
<dbReference type="Proteomes" id="UP001280581">
    <property type="component" value="Unassembled WGS sequence"/>
</dbReference>
<keyword evidence="2" id="KW-0472">Membrane</keyword>